<comment type="caution">
    <text evidence="1">The sequence shown here is derived from an EMBL/GenBank/DDBJ whole genome shotgun (WGS) entry which is preliminary data.</text>
</comment>
<name>A0ABW4E5Y2_9LACO</name>
<gene>
    <name evidence="1" type="ORF">ACFQ5J_08690</name>
</gene>
<organism evidence="1 2">
    <name type="scientific">Lacticaseibacillus baoqingensis</name>
    <dbReference type="NCBI Taxonomy" id="2486013"/>
    <lineage>
        <taxon>Bacteria</taxon>
        <taxon>Bacillati</taxon>
        <taxon>Bacillota</taxon>
        <taxon>Bacilli</taxon>
        <taxon>Lactobacillales</taxon>
        <taxon>Lactobacillaceae</taxon>
        <taxon>Lacticaseibacillus</taxon>
    </lineage>
</organism>
<dbReference type="Pfam" id="PF11184">
    <property type="entry name" value="DUF2969"/>
    <property type="match status" value="1"/>
</dbReference>
<keyword evidence="2" id="KW-1185">Reference proteome</keyword>
<dbReference type="InterPro" id="IPR021351">
    <property type="entry name" value="DUF2969"/>
</dbReference>
<dbReference type="Proteomes" id="UP001597252">
    <property type="component" value="Unassembled WGS sequence"/>
</dbReference>
<dbReference type="EMBL" id="JBHTON010000026">
    <property type="protein sequence ID" value="MFD1485304.1"/>
    <property type="molecule type" value="Genomic_DNA"/>
</dbReference>
<proteinExistence type="predicted"/>
<evidence type="ECO:0000313" key="1">
    <source>
        <dbReference type="EMBL" id="MFD1485304.1"/>
    </source>
</evidence>
<protein>
    <submittedName>
        <fullName evidence="1">DUF2969 domain-containing protein</fullName>
    </submittedName>
</protein>
<dbReference type="RefSeq" id="WP_125754303.1">
    <property type="nucleotide sequence ID" value="NZ_JBHTON010000026.1"/>
</dbReference>
<accession>A0ABW4E5Y2</accession>
<reference evidence="2" key="1">
    <citation type="journal article" date="2019" name="Int. J. Syst. Evol. Microbiol.">
        <title>The Global Catalogue of Microorganisms (GCM) 10K type strain sequencing project: providing services to taxonomists for standard genome sequencing and annotation.</title>
        <authorList>
            <consortium name="The Broad Institute Genomics Platform"/>
            <consortium name="The Broad Institute Genome Sequencing Center for Infectious Disease"/>
            <person name="Wu L."/>
            <person name="Ma J."/>
        </authorList>
    </citation>
    <scope>NUCLEOTIDE SEQUENCE [LARGE SCALE GENOMIC DNA]</scope>
    <source>
        <strain evidence="2">CCM 8903</strain>
    </source>
</reference>
<evidence type="ECO:0000313" key="2">
    <source>
        <dbReference type="Proteomes" id="UP001597252"/>
    </source>
</evidence>
<sequence length="73" mass="8146">MAKEQKIQVVQADVTRNGHTVSVLTVNKNEIGYVETVGDRFNAYLAGNTSANHFKSMDDAVNFLIAEYHLHHS</sequence>